<evidence type="ECO:0000313" key="1">
    <source>
        <dbReference type="EMBL" id="CAB4188116.1"/>
    </source>
</evidence>
<accession>A0A6J5R0E8</accession>
<sequence length="87" mass="9628">MTAAERRHLTRIKEMDCGLCGASGPSDAHHVREGQGMAQRAPHWLAIPLCKECHQGKDGLHGTRALWRVYKQDELSVLAETIGRLVA</sequence>
<evidence type="ECO:0008006" key="2">
    <source>
        <dbReference type="Google" id="ProtNLM"/>
    </source>
</evidence>
<protein>
    <recommendedName>
        <fullName evidence="2">HNHc domain containing protein</fullName>
    </recommendedName>
</protein>
<gene>
    <name evidence="1" type="ORF">UFOVP1165_9</name>
</gene>
<dbReference type="Gene3D" id="3.30.40.190">
    <property type="match status" value="1"/>
</dbReference>
<dbReference type="EMBL" id="LR797120">
    <property type="protein sequence ID" value="CAB4188116.1"/>
    <property type="molecule type" value="Genomic_DNA"/>
</dbReference>
<organism evidence="1">
    <name type="scientific">uncultured Caudovirales phage</name>
    <dbReference type="NCBI Taxonomy" id="2100421"/>
    <lineage>
        <taxon>Viruses</taxon>
        <taxon>Duplodnaviria</taxon>
        <taxon>Heunggongvirae</taxon>
        <taxon>Uroviricota</taxon>
        <taxon>Caudoviricetes</taxon>
        <taxon>Peduoviridae</taxon>
        <taxon>Maltschvirus</taxon>
        <taxon>Maltschvirus maltsch</taxon>
    </lineage>
</organism>
<name>A0A6J5R0E8_9CAUD</name>
<reference evidence="1" key="1">
    <citation type="submission" date="2020-05" db="EMBL/GenBank/DDBJ databases">
        <authorList>
            <person name="Chiriac C."/>
            <person name="Salcher M."/>
            <person name="Ghai R."/>
            <person name="Kavagutti S V."/>
        </authorList>
    </citation>
    <scope>NUCLEOTIDE SEQUENCE</scope>
</reference>
<proteinExistence type="predicted"/>